<gene>
    <name evidence="4" type="ORF">SLS62_006010</name>
</gene>
<dbReference type="AlphaFoldDB" id="A0AAN9YPC9"/>
<evidence type="ECO:0000313" key="4">
    <source>
        <dbReference type="EMBL" id="KAK7752046.1"/>
    </source>
</evidence>
<evidence type="ECO:0000256" key="1">
    <source>
        <dbReference type="ARBA" id="ARBA00006484"/>
    </source>
</evidence>
<accession>A0AAN9YPC9</accession>
<comment type="similarity">
    <text evidence="1">Belongs to the short-chain dehydrogenases/reductases (SDR) family.</text>
</comment>
<evidence type="ECO:0000256" key="2">
    <source>
        <dbReference type="ARBA" id="ARBA00022857"/>
    </source>
</evidence>
<dbReference type="Pfam" id="PF00106">
    <property type="entry name" value="adh_short"/>
    <property type="match status" value="1"/>
</dbReference>
<dbReference type="PRINTS" id="PR00081">
    <property type="entry name" value="GDHRDH"/>
</dbReference>
<organism evidence="4 5">
    <name type="scientific">Diatrype stigma</name>
    <dbReference type="NCBI Taxonomy" id="117547"/>
    <lineage>
        <taxon>Eukaryota</taxon>
        <taxon>Fungi</taxon>
        <taxon>Dikarya</taxon>
        <taxon>Ascomycota</taxon>
        <taxon>Pezizomycotina</taxon>
        <taxon>Sordariomycetes</taxon>
        <taxon>Xylariomycetidae</taxon>
        <taxon>Xylariales</taxon>
        <taxon>Diatrypaceae</taxon>
        <taxon>Diatrype</taxon>
    </lineage>
</organism>
<reference evidence="4 5" key="1">
    <citation type="submission" date="2024-02" db="EMBL/GenBank/DDBJ databases">
        <title>De novo assembly and annotation of 12 fungi associated with fruit tree decline syndrome in Ontario, Canada.</title>
        <authorList>
            <person name="Sulman M."/>
            <person name="Ellouze W."/>
            <person name="Ilyukhin E."/>
        </authorList>
    </citation>
    <scope>NUCLEOTIDE SEQUENCE [LARGE SCALE GENOMIC DNA]</scope>
    <source>
        <strain evidence="4 5">M11/M66-122</strain>
    </source>
</reference>
<evidence type="ECO:0000256" key="3">
    <source>
        <dbReference type="ARBA" id="ARBA00023002"/>
    </source>
</evidence>
<keyword evidence="2" id="KW-0521">NADP</keyword>
<dbReference type="PANTHER" id="PTHR24320:SF252">
    <property type="entry name" value="DEHYDROGENASE_REDUCTASE FAMILY PROTEIN, PUTATIVE (AFU_ORTHOLOGUE AFUA_3G08550)-RELATED"/>
    <property type="match status" value="1"/>
</dbReference>
<name>A0AAN9YPC9_9PEZI</name>
<dbReference type="InterPro" id="IPR002347">
    <property type="entry name" value="SDR_fam"/>
</dbReference>
<evidence type="ECO:0000313" key="5">
    <source>
        <dbReference type="Proteomes" id="UP001320420"/>
    </source>
</evidence>
<comment type="caution">
    <text evidence="4">The sequence shown here is derived from an EMBL/GenBank/DDBJ whole genome shotgun (WGS) entry which is preliminary data.</text>
</comment>
<dbReference type="EMBL" id="JAKJXP020000042">
    <property type="protein sequence ID" value="KAK7752046.1"/>
    <property type="molecule type" value="Genomic_DNA"/>
</dbReference>
<dbReference type="InterPro" id="IPR036291">
    <property type="entry name" value="NAD(P)-bd_dom_sf"/>
</dbReference>
<dbReference type="Gene3D" id="3.40.50.720">
    <property type="entry name" value="NAD(P)-binding Rossmann-like Domain"/>
    <property type="match status" value="1"/>
</dbReference>
<dbReference type="PANTHER" id="PTHR24320">
    <property type="entry name" value="RETINOL DEHYDROGENASE"/>
    <property type="match status" value="1"/>
</dbReference>
<sequence>MSAPISASFALGPPKESPTTLFLKSQFCASPQWPPAGTDLTGKTAIVAGATSGLGLEASRQLLRLGLSGLVIAARSAEKGERVAADLRARHPAAEIRVWPLEMESYESVRAFARRAAAQLPRLDIAILNAGLQAARFERVPATGHKRLVQVNYLSTALLAILLLPVLRASSKGGTGGPGRLSIVSSGTARGARLAVTEEEGGGVLAALDDASRPWSPVERYAVSKLLGHLFMIELARHVSADEVVVNLVDPGLVKDTALQGFAPPLVAAFFYCYKAVLGRTVPVGASTYVDAAVVKGAESHGCYVANWKISP</sequence>
<dbReference type="Proteomes" id="UP001320420">
    <property type="component" value="Unassembled WGS sequence"/>
</dbReference>
<keyword evidence="3" id="KW-0560">Oxidoreductase</keyword>
<proteinExistence type="inferred from homology"/>
<dbReference type="GO" id="GO:0016491">
    <property type="term" value="F:oxidoreductase activity"/>
    <property type="evidence" value="ECO:0007669"/>
    <property type="project" value="UniProtKB-KW"/>
</dbReference>
<dbReference type="SUPFAM" id="SSF51735">
    <property type="entry name" value="NAD(P)-binding Rossmann-fold domains"/>
    <property type="match status" value="1"/>
</dbReference>
<keyword evidence="5" id="KW-1185">Reference proteome</keyword>
<protein>
    <submittedName>
        <fullName evidence="4">Uncharacterized protein</fullName>
    </submittedName>
</protein>